<organism evidence="3 4">
    <name type="scientific">Planotetraspora kaengkrachanensis</name>
    <dbReference type="NCBI Taxonomy" id="575193"/>
    <lineage>
        <taxon>Bacteria</taxon>
        <taxon>Bacillati</taxon>
        <taxon>Actinomycetota</taxon>
        <taxon>Actinomycetes</taxon>
        <taxon>Streptosporangiales</taxon>
        <taxon>Streptosporangiaceae</taxon>
        <taxon>Planotetraspora</taxon>
    </lineage>
</organism>
<feature type="domain" description="YCII-related" evidence="2">
    <location>
        <begin position="23"/>
        <end position="97"/>
    </location>
</feature>
<evidence type="ECO:0000313" key="4">
    <source>
        <dbReference type="Proteomes" id="UP000630097"/>
    </source>
</evidence>
<dbReference type="AlphaFoldDB" id="A0A8J3LU68"/>
<dbReference type="InterPro" id="IPR011008">
    <property type="entry name" value="Dimeric_a/b-barrel"/>
</dbReference>
<evidence type="ECO:0000259" key="2">
    <source>
        <dbReference type="Pfam" id="PF03795"/>
    </source>
</evidence>
<dbReference type="Gene3D" id="3.30.70.1060">
    <property type="entry name" value="Dimeric alpha+beta barrel"/>
    <property type="match status" value="1"/>
</dbReference>
<comment type="similarity">
    <text evidence="1">Belongs to the YciI family.</text>
</comment>
<name>A0A8J3LU68_9ACTN</name>
<evidence type="ECO:0000313" key="3">
    <source>
        <dbReference type="EMBL" id="GIG77879.1"/>
    </source>
</evidence>
<dbReference type="PANTHER" id="PTHR35174">
    <property type="entry name" value="BLL7171 PROTEIN-RELATED"/>
    <property type="match status" value="1"/>
</dbReference>
<reference evidence="3 4" key="1">
    <citation type="submission" date="2021-01" db="EMBL/GenBank/DDBJ databases">
        <title>Whole genome shotgun sequence of Planotetraspora kaengkrachanensis NBRC 104272.</title>
        <authorList>
            <person name="Komaki H."/>
            <person name="Tamura T."/>
        </authorList>
    </citation>
    <scope>NUCLEOTIDE SEQUENCE [LARGE SCALE GENOMIC DNA]</scope>
    <source>
        <strain evidence="3 4">NBRC 104272</strain>
    </source>
</reference>
<accession>A0A8J3LU68</accession>
<comment type="caution">
    <text evidence="3">The sequence shown here is derived from an EMBL/GenBank/DDBJ whole genome shotgun (WGS) entry which is preliminary data.</text>
</comment>
<evidence type="ECO:0000256" key="1">
    <source>
        <dbReference type="ARBA" id="ARBA00007689"/>
    </source>
</evidence>
<dbReference type="Pfam" id="PF03795">
    <property type="entry name" value="YCII"/>
    <property type="match status" value="1"/>
</dbReference>
<dbReference type="EMBL" id="BONV01000003">
    <property type="protein sequence ID" value="GIG77879.1"/>
    <property type="molecule type" value="Genomic_DNA"/>
</dbReference>
<protein>
    <recommendedName>
        <fullName evidence="2">YCII-related domain-containing protein</fullName>
    </recommendedName>
</protein>
<proteinExistence type="inferred from homology"/>
<dbReference type="SUPFAM" id="SSF54909">
    <property type="entry name" value="Dimeric alpha+beta barrel"/>
    <property type="match status" value="1"/>
</dbReference>
<dbReference type="PANTHER" id="PTHR35174:SF3">
    <property type="entry name" value="BLL7171 PROTEIN"/>
    <property type="match status" value="1"/>
</dbReference>
<dbReference type="InterPro" id="IPR005545">
    <property type="entry name" value="YCII"/>
</dbReference>
<dbReference type="Proteomes" id="UP000630097">
    <property type="component" value="Unassembled WGS sequence"/>
</dbReference>
<dbReference type="RefSeq" id="WP_203881394.1">
    <property type="nucleotide sequence ID" value="NZ_BAABHH010000003.1"/>
</dbReference>
<keyword evidence="4" id="KW-1185">Reference proteome</keyword>
<gene>
    <name evidence="3" type="ORF">Pka01_10060</name>
</gene>
<sequence>MKQYMLSVIQPDGDPPPPEIMDPITRNLDALNQEMKAAGVWVFASRLHPASTATVLRVRDGDVLMTDGPYAEGKEHLGGFTIITAPDLDAALVWGSKLAQAIGLLPIEVRPFEEEA</sequence>